<keyword evidence="4" id="KW-0539">Nucleus</keyword>
<feature type="domain" description="WDHD1/CFT4 second beta-propeller" evidence="7">
    <location>
        <begin position="429"/>
        <end position="711"/>
    </location>
</feature>
<feature type="compositionally biased region" description="Basic and acidic residues" evidence="6">
    <location>
        <begin position="358"/>
        <end position="368"/>
    </location>
</feature>
<dbReference type="Pfam" id="PF20946">
    <property type="entry name" value="Ctf4_C"/>
    <property type="match status" value="1"/>
</dbReference>
<dbReference type="GO" id="GO:0006281">
    <property type="term" value="P:DNA repair"/>
    <property type="evidence" value="ECO:0007669"/>
    <property type="project" value="TreeGrafter"/>
</dbReference>
<feature type="region of interest" description="Disordered" evidence="6">
    <location>
        <begin position="918"/>
        <end position="972"/>
    </location>
</feature>
<proteinExistence type="predicted"/>
<dbReference type="GO" id="GO:0003682">
    <property type="term" value="F:chromatin binding"/>
    <property type="evidence" value="ECO:0007669"/>
    <property type="project" value="TreeGrafter"/>
</dbReference>
<dbReference type="InterPro" id="IPR015943">
    <property type="entry name" value="WD40/YVTN_repeat-like_dom_sf"/>
</dbReference>
<dbReference type="InterPro" id="IPR057646">
    <property type="entry name" value="WD40_WDHD1_1st"/>
</dbReference>
<dbReference type="InterPro" id="IPR019775">
    <property type="entry name" value="WD40_repeat_CS"/>
</dbReference>
<evidence type="ECO:0000256" key="5">
    <source>
        <dbReference type="PROSITE-ProRule" id="PRU00221"/>
    </source>
</evidence>
<keyword evidence="2 5" id="KW-0853">WD repeat</keyword>
<dbReference type="AlphaFoldDB" id="A0AAN7EDH1"/>
<feature type="compositionally biased region" description="Basic and acidic residues" evidence="6">
    <location>
        <begin position="390"/>
        <end position="410"/>
    </location>
</feature>
<comment type="caution">
    <text evidence="10">The sequence shown here is derived from an EMBL/GenBank/DDBJ whole genome shotgun (WGS) entry which is preliminary data.</text>
</comment>
<evidence type="ECO:0000256" key="3">
    <source>
        <dbReference type="ARBA" id="ARBA00022737"/>
    </source>
</evidence>
<dbReference type="CDD" id="cd00200">
    <property type="entry name" value="WD40"/>
    <property type="match status" value="1"/>
</dbReference>
<keyword evidence="3" id="KW-0677">Repeat</keyword>
<dbReference type="GO" id="GO:0006261">
    <property type="term" value="P:DNA-templated DNA replication"/>
    <property type="evidence" value="ECO:0007669"/>
    <property type="project" value="TreeGrafter"/>
</dbReference>
<evidence type="ECO:0000259" key="9">
    <source>
        <dbReference type="Pfam" id="PF24817"/>
    </source>
</evidence>
<evidence type="ECO:0000259" key="7">
    <source>
        <dbReference type="Pfam" id="PF12341"/>
    </source>
</evidence>
<feature type="compositionally biased region" description="Polar residues" evidence="6">
    <location>
        <begin position="411"/>
        <end position="422"/>
    </location>
</feature>
<keyword evidence="11" id="KW-1185">Reference proteome</keyword>
<evidence type="ECO:0000313" key="10">
    <source>
        <dbReference type="EMBL" id="KAK4567897.1"/>
    </source>
</evidence>
<dbReference type="PROSITE" id="PS50082">
    <property type="entry name" value="WD_REPEATS_2"/>
    <property type="match status" value="3"/>
</dbReference>
<dbReference type="EMBL" id="JAXUIC010000010">
    <property type="protein sequence ID" value="KAK4567897.1"/>
    <property type="molecule type" value="Genomic_DNA"/>
</dbReference>
<dbReference type="InterPro" id="IPR036322">
    <property type="entry name" value="WD40_repeat_dom_sf"/>
</dbReference>
<accession>A0AAN7EDH1</accession>
<feature type="repeat" description="WD" evidence="5">
    <location>
        <begin position="147"/>
        <end position="188"/>
    </location>
</feature>
<protein>
    <submittedName>
        <fullName evidence="10">Uncharacterized protein</fullName>
    </submittedName>
</protein>
<dbReference type="InterPro" id="IPR001680">
    <property type="entry name" value="WD40_rpt"/>
</dbReference>
<gene>
    <name evidence="10" type="ORF">RGQ29_003607</name>
</gene>
<sequence length="972" mass="106398">MKVRSVKLREAHKAASSSNGRGGGSFCSVVWDQQAHHLVTASSSDPSISIHDPLLPSSAPRILRHHRDGVTAIAISPNSTCLASGSIDHSVKLYKFPGGEFETNITRFTLPIRALSFNRSGSMLAAAGDDEGIKLINTIDGSIARVLKGHKGPVTCLAFDPKSEYLASVDSNGTVIFWELQSGVALHTLKGVAPDIGLDLSVMNVISWSPDGETLAVPGLRNDVVMYDRDTAEKLFTLRGDHIQPICFLSWSPNGKYLATSGLDRQVLIWDVDRKQDIDRQKFDDKICCMAWKPIGNALAIIDVMGKYGIWESVVPSSMKSPTEDIPNLNSKNSNGLLFFDEEEEDLSASGGLSDVGEGSHGESEPSSRKRLRKPSAYEENLEENGNDEWSLRPKVESRKKANRIEKESLNNRNDGLRSITSARPKMQESFQPGATPVQPGKRSFLCYNMVGSITTIDHDGYSHIEIDFHDTGSGPRVPSMTDHFGFTMAALNENGSVFANPCKGEKSMSTLMYRPFSTWANNSEWSMRLEGEEVKAVALGTAWVAAITSFNFLRIFSESGLQRHILSLNGPVVTTSGFKDELAIVTHTCDCLPSNDQMLEFTVFKISTGTQSLKGRLPLTPGSHLAWFGFSEEGQLSSYDSKGVLRVYTSQYGGSWLPLFSASKEKSDENYWVVGLNASKLFCIVCKKPDLFPQVMPKHVLTLLNLSFPVASSDLGAEALENEFILNNMHLLQIQKRMEEMAGAGLDTTSLDDEAFNTEAAQDRCILRLIASCCNGDKLVRAIELVKLLSLEKSVKGAIKLVTALKLPNLAERFNSVLEERLLNEAKGMKQTTLPSSSSDAPVMANVAISKALVSSETSKTSETVISSSSPKLTAPLFTKKAKSQEGAKGGIKKTEQKQTTLLDDIDKEKKVDEVKNAGEARKIGEMSQIQTDRPSNPFIKSSNKQEVKKVGENQVQSHRPSNPFLKSSVK</sequence>
<dbReference type="PROSITE" id="PS00678">
    <property type="entry name" value="WD_REPEATS_1"/>
    <property type="match status" value="2"/>
</dbReference>
<feature type="region of interest" description="Disordered" evidence="6">
    <location>
        <begin position="349"/>
        <end position="438"/>
    </location>
</feature>
<feature type="region of interest" description="Disordered" evidence="6">
    <location>
        <begin position="1"/>
        <end position="22"/>
    </location>
</feature>
<evidence type="ECO:0000256" key="2">
    <source>
        <dbReference type="ARBA" id="ARBA00022574"/>
    </source>
</evidence>
<dbReference type="Pfam" id="PF24817">
    <property type="entry name" value="WD40_WDHD1_1st"/>
    <property type="match status" value="1"/>
</dbReference>
<dbReference type="PANTHER" id="PTHR19932">
    <property type="entry name" value="WD REPEAT AND HMG-BOX DNA BINDING PROTEIN"/>
    <property type="match status" value="1"/>
</dbReference>
<dbReference type="GO" id="GO:0043596">
    <property type="term" value="C:nuclear replication fork"/>
    <property type="evidence" value="ECO:0007669"/>
    <property type="project" value="TreeGrafter"/>
</dbReference>
<dbReference type="Proteomes" id="UP001324115">
    <property type="component" value="Unassembled WGS sequence"/>
</dbReference>
<dbReference type="PROSITE" id="PS50294">
    <property type="entry name" value="WD_REPEATS_REGION"/>
    <property type="match status" value="3"/>
</dbReference>
<dbReference type="GO" id="GO:0000278">
    <property type="term" value="P:mitotic cell cycle"/>
    <property type="evidence" value="ECO:0007669"/>
    <property type="project" value="TreeGrafter"/>
</dbReference>
<dbReference type="InterPro" id="IPR048591">
    <property type="entry name" value="WDHD1/CFT4_hel"/>
</dbReference>
<dbReference type="FunFam" id="2.130.10.10:FF:002324">
    <property type="entry name" value="Transducin family protein / WD-40 repeat family protein"/>
    <property type="match status" value="1"/>
</dbReference>
<dbReference type="SUPFAM" id="SSF50978">
    <property type="entry name" value="WD40 repeat-like"/>
    <property type="match status" value="1"/>
</dbReference>
<comment type="subcellular location">
    <subcellularLocation>
        <location evidence="1">Nucleus</location>
    </subcellularLocation>
</comment>
<evidence type="ECO:0000256" key="4">
    <source>
        <dbReference type="ARBA" id="ARBA00023242"/>
    </source>
</evidence>
<dbReference type="Gene3D" id="2.130.10.10">
    <property type="entry name" value="YVTN repeat-like/Quinoprotein amine dehydrogenase"/>
    <property type="match status" value="3"/>
</dbReference>
<dbReference type="PANTHER" id="PTHR19932:SF10">
    <property type="entry name" value="WD REPEAT AND HMG-BOX DNA-BINDING PROTEIN 1"/>
    <property type="match status" value="1"/>
</dbReference>
<dbReference type="InterPro" id="IPR022100">
    <property type="entry name" value="WDHD1/CFT4_beta-prop_2nd"/>
</dbReference>
<reference evidence="10 11" key="1">
    <citation type="journal article" date="2023" name="G3 (Bethesda)">
        <title>A haplotype-resolved chromosome-scale genome for Quercus rubra L. provides insights into the genetics of adaptive traits for red oak species.</title>
        <authorList>
            <person name="Kapoor B."/>
            <person name="Jenkins J."/>
            <person name="Schmutz J."/>
            <person name="Zhebentyayeva T."/>
            <person name="Kuelheim C."/>
            <person name="Coggeshall M."/>
            <person name="Heim C."/>
            <person name="Lasky J.R."/>
            <person name="Leites L."/>
            <person name="Islam-Faridi N."/>
            <person name="Romero-Severson J."/>
            <person name="DeLeo V.L."/>
            <person name="Lucas S.M."/>
            <person name="Lazic D."/>
            <person name="Gailing O."/>
            <person name="Carlson J."/>
            <person name="Staton M."/>
        </authorList>
    </citation>
    <scope>NUCLEOTIDE SEQUENCE [LARGE SCALE GENOMIC DNA]</scope>
    <source>
        <strain evidence="10">Pseudo-F2</strain>
    </source>
</reference>
<feature type="repeat" description="WD" evidence="5">
    <location>
        <begin position="63"/>
        <end position="104"/>
    </location>
</feature>
<evidence type="ECO:0000256" key="1">
    <source>
        <dbReference type="ARBA" id="ARBA00004123"/>
    </source>
</evidence>
<evidence type="ECO:0000259" key="8">
    <source>
        <dbReference type="Pfam" id="PF20946"/>
    </source>
</evidence>
<feature type="compositionally biased region" description="Polar residues" evidence="6">
    <location>
        <begin position="929"/>
        <end position="944"/>
    </location>
</feature>
<feature type="domain" description="WDHD1 first WD40" evidence="9">
    <location>
        <begin position="28"/>
        <end position="310"/>
    </location>
</feature>
<evidence type="ECO:0000256" key="6">
    <source>
        <dbReference type="SAM" id="MobiDB-lite"/>
    </source>
</evidence>
<dbReference type="Pfam" id="PF12341">
    <property type="entry name" value="Mcl1_mid"/>
    <property type="match status" value="1"/>
</dbReference>
<feature type="repeat" description="WD" evidence="5">
    <location>
        <begin position="239"/>
        <end position="280"/>
    </location>
</feature>
<evidence type="ECO:0000313" key="11">
    <source>
        <dbReference type="Proteomes" id="UP001324115"/>
    </source>
</evidence>
<dbReference type="SMART" id="SM00320">
    <property type="entry name" value="WD40"/>
    <property type="match status" value="5"/>
</dbReference>
<organism evidence="10 11">
    <name type="scientific">Quercus rubra</name>
    <name type="common">Northern red oak</name>
    <name type="synonym">Quercus borealis</name>
    <dbReference type="NCBI Taxonomy" id="3512"/>
    <lineage>
        <taxon>Eukaryota</taxon>
        <taxon>Viridiplantae</taxon>
        <taxon>Streptophyta</taxon>
        <taxon>Embryophyta</taxon>
        <taxon>Tracheophyta</taxon>
        <taxon>Spermatophyta</taxon>
        <taxon>Magnoliopsida</taxon>
        <taxon>eudicotyledons</taxon>
        <taxon>Gunneridae</taxon>
        <taxon>Pentapetalae</taxon>
        <taxon>rosids</taxon>
        <taxon>fabids</taxon>
        <taxon>Fagales</taxon>
        <taxon>Fagaceae</taxon>
        <taxon>Quercus</taxon>
    </lineage>
</organism>
<feature type="domain" description="WDHD1/CFT4 helical bundle" evidence="8">
    <location>
        <begin position="720"/>
        <end position="823"/>
    </location>
</feature>
<name>A0AAN7EDH1_QUERU</name>